<keyword evidence="4" id="KW-0396">Initiation factor</keyword>
<dbReference type="OrthoDB" id="7429at2157"/>
<gene>
    <name evidence="4" type="ORF">NAS2_0146</name>
</gene>
<dbReference type="PRINTS" id="PR00685">
    <property type="entry name" value="TIFACTORIIB"/>
</dbReference>
<accession>A0A4V0P1F6</accession>
<dbReference type="PANTHER" id="PTHR11618:SF13">
    <property type="entry name" value="TRANSCRIPTION INITIATION FACTOR IIB"/>
    <property type="match status" value="1"/>
</dbReference>
<dbReference type="KEGG" id="ccai:NAS2_0146"/>
<dbReference type="InterPro" id="IPR036915">
    <property type="entry name" value="Cyclin-like_sf"/>
</dbReference>
<dbReference type="Proteomes" id="UP000509448">
    <property type="component" value="Chromosome"/>
</dbReference>
<keyword evidence="4" id="KW-0648">Protein biosynthesis</keyword>
<dbReference type="InterPro" id="IPR013150">
    <property type="entry name" value="TFIIB_cyclin"/>
</dbReference>
<dbReference type="Gene3D" id="1.10.472.10">
    <property type="entry name" value="Cyclin-like"/>
    <property type="match status" value="1"/>
</dbReference>
<dbReference type="AlphaFoldDB" id="A0A4V0P1F6"/>
<evidence type="ECO:0000256" key="2">
    <source>
        <dbReference type="ARBA" id="ARBA00023163"/>
    </source>
</evidence>
<dbReference type="GO" id="GO:0017025">
    <property type="term" value="F:TBP-class protein binding"/>
    <property type="evidence" value="ECO:0007669"/>
    <property type="project" value="InterPro"/>
</dbReference>
<dbReference type="PANTHER" id="PTHR11618">
    <property type="entry name" value="TRANSCRIPTION INITIATION FACTOR IIB-RELATED"/>
    <property type="match status" value="1"/>
</dbReference>
<reference evidence="4 5" key="1">
    <citation type="journal article" date="2019" name="ISME J.">
        <title>Isolation and characterization of a thermophilic sulfur- and iron-reducing thaumarchaeote from a terrestrial acidic hot spring.</title>
        <authorList>
            <person name="Kato S."/>
            <person name="Itoh T."/>
            <person name="Yuki M."/>
            <person name="Nagamori M."/>
            <person name="Ohnishi M."/>
            <person name="Uematsu K."/>
            <person name="Suzuki K."/>
            <person name="Takashina T."/>
            <person name="Ohkuma M."/>
        </authorList>
    </citation>
    <scope>NUCLEOTIDE SEQUENCE [LARGE SCALE GENOMIC DNA]</scope>
    <source>
        <strain evidence="4 5">NAS-02</strain>
    </source>
</reference>
<sequence length="300" mass="33532">MREVNTCKICGERLIFDPESGEYVCPNGHVSTDRAVEEGRSWSAVDLEEIMRRSQAGGPIRLSDPNPLSTLIGKSGEDSWRLRKAQRIVDEDSDLRRRTRVMELMKEAASRLSLPDNFVEDAARIYLKLEKDEAVRGRRLAPLAVALLYYVSRARGIGRSLEEFLEAGSAWGISRKSMKRSVREYYLNLRGMNEEGEDTAPTKINVVSYISKLASQLGISPRTEALAKEIAGQMGYEPLMGRNPRGIAIALLSMAGNIMNEDIRQGDLSGASDISTVTLRKRKREILDSFTLEVIPRAVQ</sequence>
<organism evidence="4 5">
    <name type="scientific">Conexivisphaera calida</name>
    <dbReference type="NCBI Taxonomy" id="1874277"/>
    <lineage>
        <taxon>Archaea</taxon>
        <taxon>Nitrososphaerota</taxon>
        <taxon>Conexivisphaeria</taxon>
        <taxon>Conexivisphaerales</taxon>
        <taxon>Conexivisphaeraceae</taxon>
        <taxon>Conexivisphaera</taxon>
    </lineage>
</organism>
<dbReference type="GO" id="GO:0097550">
    <property type="term" value="C:transcription preinitiation complex"/>
    <property type="evidence" value="ECO:0007669"/>
    <property type="project" value="TreeGrafter"/>
</dbReference>
<dbReference type="CDD" id="cd00043">
    <property type="entry name" value="CYCLIN_SF"/>
    <property type="match status" value="1"/>
</dbReference>
<dbReference type="GeneID" id="55583966"/>
<dbReference type="GO" id="GO:0003743">
    <property type="term" value="F:translation initiation factor activity"/>
    <property type="evidence" value="ECO:0007669"/>
    <property type="project" value="UniProtKB-KW"/>
</dbReference>
<feature type="domain" description="Transcription factor TFIIB cyclin-like" evidence="3">
    <location>
        <begin position="105"/>
        <end position="166"/>
    </location>
</feature>
<evidence type="ECO:0000313" key="4">
    <source>
        <dbReference type="EMBL" id="BBE41550.1"/>
    </source>
</evidence>
<dbReference type="InterPro" id="IPR000812">
    <property type="entry name" value="TFIIB"/>
</dbReference>
<name>A0A4V0P1F6_9ARCH</name>
<evidence type="ECO:0000313" key="5">
    <source>
        <dbReference type="Proteomes" id="UP000509448"/>
    </source>
</evidence>
<dbReference type="EMBL" id="AP018732">
    <property type="protein sequence ID" value="BBE41550.1"/>
    <property type="molecule type" value="Genomic_DNA"/>
</dbReference>
<keyword evidence="2" id="KW-0804">Transcription</keyword>
<keyword evidence="1" id="KW-0805">Transcription regulation</keyword>
<dbReference type="Pfam" id="PF00382">
    <property type="entry name" value="TFIIB"/>
    <property type="match status" value="1"/>
</dbReference>
<dbReference type="SUPFAM" id="SSF47954">
    <property type="entry name" value="Cyclin-like"/>
    <property type="match status" value="2"/>
</dbReference>
<dbReference type="Gene3D" id="1.10.472.170">
    <property type="match status" value="1"/>
</dbReference>
<dbReference type="GO" id="GO:0070897">
    <property type="term" value="P:transcription preinitiation complex assembly"/>
    <property type="evidence" value="ECO:0007669"/>
    <property type="project" value="InterPro"/>
</dbReference>
<protein>
    <submittedName>
        <fullName evidence="4">Transcription initiation factor B</fullName>
    </submittedName>
</protein>
<evidence type="ECO:0000256" key="1">
    <source>
        <dbReference type="ARBA" id="ARBA00023015"/>
    </source>
</evidence>
<dbReference type="RefSeq" id="WP_174447887.1">
    <property type="nucleotide sequence ID" value="NZ_AP018732.1"/>
</dbReference>
<keyword evidence="5" id="KW-1185">Reference proteome</keyword>
<proteinExistence type="predicted"/>
<evidence type="ECO:0000259" key="3">
    <source>
        <dbReference type="Pfam" id="PF00382"/>
    </source>
</evidence>